<evidence type="ECO:0008006" key="5">
    <source>
        <dbReference type="Google" id="ProtNLM"/>
    </source>
</evidence>
<dbReference type="Proteomes" id="UP001232148">
    <property type="component" value="Unassembled WGS sequence"/>
</dbReference>
<name>A0AAD9H199_9PEZI</name>
<comment type="caution">
    <text evidence="3">The sequence shown here is derived from an EMBL/GenBank/DDBJ whole genome shotgun (WGS) entry which is preliminary data.</text>
</comment>
<feature type="chain" id="PRO_5041942274" description="Secreted protein" evidence="2">
    <location>
        <begin position="18"/>
        <end position="107"/>
    </location>
</feature>
<reference evidence="3" key="1">
    <citation type="submission" date="2021-06" db="EMBL/GenBank/DDBJ databases">
        <title>Comparative genomics, transcriptomics and evolutionary studies reveal genomic signatures of adaptation to plant cell wall in hemibiotrophic fungi.</title>
        <authorList>
            <consortium name="DOE Joint Genome Institute"/>
            <person name="Baroncelli R."/>
            <person name="Diaz J.F."/>
            <person name="Benocci T."/>
            <person name="Peng M."/>
            <person name="Battaglia E."/>
            <person name="Haridas S."/>
            <person name="Andreopoulos W."/>
            <person name="Labutti K."/>
            <person name="Pangilinan J."/>
            <person name="Floch G.L."/>
            <person name="Makela M.R."/>
            <person name="Henrissat B."/>
            <person name="Grigoriev I.V."/>
            <person name="Crouch J.A."/>
            <person name="De Vries R.P."/>
            <person name="Sukno S.A."/>
            <person name="Thon M.R."/>
        </authorList>
    </citation>
    <scope>NUCLEOTIDE SEQUENCE</scope>
    <source>
        <strain evidence="3">MAFF235873</strain>
    </source>
</reference>
<gene>
    <name evidence="3" type="ORF">LX32DRAFT_688266</name>
</gene>
<proteinExistence type="predicted"/>
<feature type="compositionally biased region" description="Basic and acidic residues" evidence="1">
    <location>
        <begin position="98"/>
        <end position="107"/>
    </location>
</feature>
<feature type="region of interest" description="Disordered" evidence="1">
    <location>
        <begin position="46"/>
        <end position="107"/>
    </location>
</feature>
<feature type="compositionally biased region" description="Basic and acidic residues" evidence="1">
    <location>
        <begin position="70"/>
        <end position="88"/>
    </location>
</feature>
<evidence type="ECO:0000313" key="4">
    <source>
        <dbReference type="Proteomes" id="UP001232148"/>
    </source>
</evidence>
<evidence type="ECO:0000313" key="3">
    <source>
        <dbReference type="EMBL" id="KAK2020536.1"/>
    </source>
</evidence>
<keyword evidence="4" id="KW-1185">Reference proteome</keyword>
<dbReference type="AlphaFoldDB" id="A0AAD9H199"/>
<protein>
    <recommendedName>
        <fullName evidence="5">Secreted protein</fullName>
    </recommendedName>
</protein>
<feature type="signal peptide" evidence="2">
    <location>
        <begin position="1"/>
        <end position="17"/>
    </location>
</feature>
<evidence type="ECO:0000256" key="2">
    <source>
        <dbReference type="SAM" id="SignalP"/>
    </source>
</evidence>
<keyword evidence="2" id="KW-0732">Signal</keyword>
<evidence type="ECO:0000256" key="1">
    <source>
        <dbReference type="SAM" id="MobiDB-lite"/>
    </source>
</evidence>
<accession>A0AAD9H199</accession>
<organism evidence="3 4">
    <name type="scientific">Colletotrichum zoysiae</name>
    <dbReference type="NCBI Taxonomy" id="1216348"/>
    <lineage>
        <taxon>Eukaryota</taxon>
        <taxon>Fungi</taxon>
        <taxon>Dikarya</taxon>
        <taxon>Ascomycota</taxon>
        <taxon>Pezizomycotina</taxon>
        <taxon>Sordariomycetes</taxon>
        <taxon>Hypocreomycetidae</taxon>
        <taxon>Glomerellales</taxon>
        <taxon>Glomerellaceae</taxon>
        <taxon>Colletotrichum</taxon>
        <taxon>Colletotrichum graminicola species complex</taxon>
    </lineage>
</organism>
<dbReference type="EMBL" id="MU843222">
    <property type="protein sequence ID" value="KAK2020536.1"/>
    <property type="molecule type" value="Genomic_DNA"/>
</dbReference>
<sequence length="107" mass="12625">MYLLLCVCVCRYLYIRGDTVPPRLDRIGKEDKLDWVVKTRQAGTVQATSTRASVWKHPRRPNKVVNIGQSERRDGSARMQGRLEDDEKKKKKKKKRGEKRENKKERK</sequence>